<dbReference type="RefSeq" id="WP_150689357.1">
    <property type="nucleotide sequence ID" value="NZ_CABPSJ010000001.1"/>
</dbReference>
<dbReference type="SUPFAM" id="SSF47413">
    <property type="entry name" value="lambda repressor-like DNA-binding domains"/>
    <property type="match status" value="1"/>
</dbReference>
<dbReference type="Pfam" id="PF06114">
    <property type="entry name" value="Peptidase_M78"/>
    <property type="match status" value="1"/>
</dbReference>
<dbReference type="Proteomes" id="UP000337189">
    <property type="component" value="Unassembled WGS sequence"/>
</dbReference>
<dbReference type="InterPro" id="IPR001387">
    <property type="entry name" value="Cro/C1-type_HTH"/>
</dbReference>
<organism evidence="3 4">
    <name type="scientific">Pandoraea communis</name>
    <dbReference type="NCBI Taxonomy" id="2508297"/>
    <lineage>
        <taxon>Bacteria</taxon>
        <taxon>Pseudomonadati</taxon>
        <taxon>Pseudomonadota</taxon>
        <taxon>Betaproteobacteria</taxon>
        <taxon>Burkholderiales</taxon>
        <taxon>Burkholderiaceae</taxon>
        <taxon>Pandoraea</taxon>
    </lineage>
</organism>
<evidence type="ECO:0000259" key="2">
    <source>
        <dbReference type="PROSITE" id="PS50943"/>
    </source>
</evidence>
<dbReference type="SMART" id="SM00530">
    <property type="entry name" value="HTH_XRE"/>
    <property type="match status" value="1"/>
</dbReference>
<dbReference type="InterPro" id="IPR010982">
    <property type="entry name" value="Lambda_DNA-bd_dom_sf"/>
</dbReference>
<evidence type="ECO:0000313" key="4">
    <source>
        <dbReference type="Proteomes" id="UP000337189"/>
    </source>
</evidence>
<dbReference type="Gene3D" id="1.10.10.2910">
    <property type="match status" value="1"/>
</dbReference>
<feature type="domain" description="HTH cro/C1-type" evidence="2">
    <location>
        <begin position="19"/>
        <end position="73"/>
    </location>
</feature>
<gene>
    <name evidence="3" type="ORF">PCO31110_00059</name>
</gene>
<dbReference type="Gene3D" id="1.10.260.40">
    <property type="entry name" value="lambda repressor-like DNA-binding domains"/>
    <property type="match status" value="1"/>
</dbReference>
<accession>A0A5E4RCE5</accession>
<reference evidence="3 4" key="1">
    <citation type="submission" date="2019-08" db="EMBL/GenBank/DDBJ databases">
        <authorList>
            <person name="Peeters C."/>
        </authorList>
    </citation>
    <scope>NUCLEOTIDE SEQUENCE [LARGE SCALE GENOMIC DNA]</scope>
    <source>
        <strain evidence="3 4">LMG 31110</strain>
    </source>
</reference>
<comment type="similarity">
    <text evidence="1">Belongs to the short-chain fatty acyl-CoA assimilation regulator (ScfR) family.</text>
</comment>
<sequence length="365" mass="40553">MRAEADFLPAWAIPPGRTVSDLMESKGISLETLALSINLTKGELQELLQGRAFLTDAIADGLAKTIGASADFWLRREGQYREQAARLDMDVDANDAQYADLLRALPLRQMVEFGWIDLPVDKAGKIRKCLEFFGVPSVAAWRRTYGDYKEAAVFRTTEAHPENAPSTIAWLRRGEVVADAMVCNDWNPESFKKQLTKVRALTRLSNPAEFVPLLQKLCAEVGVAVVIAKAPTGCRASGATFFATPNKAVLLLSARYLSDDQFWFSFFHEAGHLVLHYDEKALILEISTGGPTSPKEEEANLFASDFLVPKHLQARMPEAAKSVRGIVRLARDAGISNGIVVGQLQHQGLVRREHFNKLKVRYKWA</sequence>
<dbReference type="PANTHER" id="PTHR43236:SF1">
    <property type="entry name" value="BLL7220 PROTEIN"/>
    <property type="match status" value="1"/>
</dbReference>
<dbReference type="EMBL" id="CABPSJ010000001">
    <property type="protein sequence ID" value="VVD60182.1"/>
    <property type="molecule type" value="Genomic_DNA"/>
</dbReference>
<dbReference type="CDD" id="cd00093">
    <property type="entry name" value="HTH_XRE"/>
    <property type="match status" value="1"/>
</dbReference>
<dbReference type="InterPro" id="IPR010359">
    <property type="entry name" value="IrrE_HExxH"/>
</dbReference>
<evidence type="ECO:0000313" key="3">
    <source>
        <dbReference type="EMBL" id="VVD60182.1"/>
    </source>
</evidence>
<proteinExistence type="inferred from homology"/>
<name>A0A5E4RCE5_9BURK</name>
<evidence type="ECO:0000256" key="1">
    <source>
        <dbReference type="ARBA" id="ARBA00007227"/>
    </source>
</evidence>
<dbReference type="PANTHER" id="PTHR43236">
    <property type="entry name" value="ANTITOXIN HIGA1"/>
    <property type="match status" value="1"/>
</dbReference>
<protein>
    <submittedName>
        <fullName evidence="3">DNA-binding protein</fullName>
    </submittedName>
</protein>
<dbReference type="GO" id="GO:0003677">
    <property type="term" value="F:DNA binding"/>
    <property type="evidence" value="ECO:0007669"/>
    <property type="project" value="UniProtKB-KW"/>
</dbReference>
<dbReference type="OrthoDB" id="9796786at2"/>
<dbReference type="InterPro" id="IPR052345">
    <property type="entry name" value="Rad_response_metalloprotease"/>
</dbReference>
<dbReference type="AlphaFoldDB" id="A0A5E4RCE5"/>
<dbReference type="PROSITE" id="PS50943">
    <property type="entry name" value="HTH_CROC1"/>
    <property type="match status" value="1"/>
</dbReference>
<keyword evidence="3" id="KW-0238">DNA-binding</keyword>